<dbReference type="Pfam" id="PF02535">
    <property type="entry name" value="Zip"/>
    <property type="match status" value="1"/>
</dbReference>
<dbReference type="PANTHER" id="PTHR16950:SF25">
    <property type="entry name" value="ZINC TRANSPORTER SLC39A7"/>
    <property type="match status" value="1"/>
</dbReference>
<feature type="transmembrane region" description="Helical" evidence="8">
    <location>
        <begin position="111"/>
        <end position="129"/>
    </location>
</feature>
<evidence type="ECO:0000256" key="4">
    <source>
        <dbReference type="ARBA" id="ARBA00022989"/>
    </source>
</evidence>
<feature type="transmembrane region" description="Helical" evidence="8">
    <location>
        <begin position="322"/>
        <end position="338"/>
    </location>
</feature>
<evidence type="ECO:0000256" key="6">
    <source>
        <dbReference type="ARBA" id="ARBA00038485"/>
    </source>
</evidence>
<dbReference type="GO" id="GO:0006882">
    <property type="term" value="P:intracellular zinc ion homeostasis"/>
    <property type="evidence" value="ECO:0007669"/>
    <property type="project" value="TreeGrafter"/>
</dbReference>
<name>A0AAV4AQM1_9GAST</name>
<proteinExistence type="inferred from homology"/>
<evidence type="ECO:0000313" key="9">
    <source>
        <dbReference type="EMBL" id="GFO09653.1"/>
    </source>
</evidence>
<reference evidence="9 10" key="1">
    <citation type="journal article" date="2021" name="Elife">
        <title>Chloroplast acquisition without the gene transfer in kleptoplastic sea slugs, Plakobranchus ocellatus.</title>
        <authorList>
            <person name="Maeda T."/>
            <person name="Takahashi S."/>
            <person name="Yoshida T."/>
            <person name="Shimamura S."/>
            <person name="Takaki Y."/>
            <person name="Nagai Y."/>
            <person name="Toyoda A."/>
            <person name="Suzuki Y."/>
            <person name="Arimoto A."/>
            <person name="Ishii H."/>
            <person name="Satoh N."/>
            <person name="Nishiyama T."/>
            <person name="Hasebe M."/>
            <person name="Maruyama T."/>
            <person name="Minagawa J."/>
            <person name="Obokata J."/>
            <person name="Shigenobu S."/>
        </authorList>
    </citation>
    <scope>NUCLEOTIDE SEQUENCE [LARGE SCALE GENOMIC DNA]</scope>
</reference>
<comment type="caution">
    <text evidence="9">The sequence shown here is derived from an EMBL/GenBank/DDBJ whole genome shotgun (WGS) entry which is preliminary data.</text>
</comment>
<gene>
    <name evidence="9" type="ORF">PoB_003615800</name>
</gene>
<evidence type="ECO:0000313" key="10">
    <source>
        <dbReference type="Proteomes" id="UP000735302"/>
    </source>
</evidence>
<dbReference type="AlphaFoldDB" id="A0AAV4AQM1"/>
<organism evidence="9 10">
    <name type="scientific">Plakobranchus ocellatus</name>
    <dbReference type="NCBI Taxonomy" id="259542"/>
    <lineage>
        <taxon>Eukaryota</taxon>
        <taxon>Metazoa</taxon>
        <taxon>Spiralia</taxon>
        <taxon>Lophotrochozoa</taxon>
        <taxon>Mollusca</taxon>
        <taxon>Gastropoda</taxon>
        <taxon>Heterobranchia</taxon>
        <taxon>Euthyneura</taxon>
        <taxon>Panpulmonata</taxon>
        <taxon>Sacoglossa</taxon>
        <taxon>Placobranchoidea</taxon>
        <taxon>Plakobranchidae</taxon>
        <taxon>Plakobranchus</taxon>
    </lineage>
</organism>
<protein>
    <submittedName>
        <fullName evidence="9">Zinc transporter slc39a7</fullName>
    </submittedName>
</protein>
<evidence type="ECO:0000256" key="8">
    <source>
        <dbReference type="SAM" id="Phobius"/>
    </source>
</evidence>
<feature type="transmembrane region" description="Helical" evidence="8">
    <location>
        <begin position="288"/>
        <end position="310"/>
    </location>
</feature>
<keyword evidence="4 8" id="KW-1133">Transmembrane helix</keyword>
<keyword evidence="2" id="KW-0813">Transport</keyword>
<evidence type="ECO:0000256" key="7">
    <source>
        <dbReference type="SAM" id="MobiDB-lite"/>
    </source>
</evidence>
<accession>A0AAV4AQM1</accession>
<evidence type="ECO:0000256" key="2">
    <source>
        <dbReference type="ARBA" id="ARBA00022448"/>
    </source>
</evidence>
<evidence type="ECO:0000256" key="1">
    <source>
        <dbReference type="ARBA" id="ARBA00004141"/>
    </source>
</evidence>
<keyword evidence="3 8" id="KW-0812">Transmembrane</keyword>
<feature type="transmembrane region" description="Helical" evidence="8">
    <location>
        <begin position="262"/>
        <end position="282"/>
    </location>
</feature>
<keyword evidence="5 8" id="KW-0472">Membrane</keyword>
<evidence type="ECO:0000256" key="5">
    <source>
        <dbReference type="ARBA" id="ARBA00023136"/>
    </source>
</evidence>
<dbReference type="InterPro" id="IPR003689">
    <property type="entry name" value="ZIP"/>
</dbReference>
<dbReference type="EMBL" id="BLXT01004113">
    <property type="protein sequence ID" value="GFO09653.1"/>
    <property type="molecule type" value="Genomic_DNA"/>
</dbReference>
<evidence type="ECO:0000256" key="3">
    <source>
        <dbReference type="ARBA" id="ARBA00022692"/>
    </source>
</evidence>
<feature type="compositionally biased region" description="Basic and acidic residues" evidence="7">
    <location>
        <begin position="135"/>
        <end position="179"/>
    </location>
</feature>
<feature type="region of interest" description="Disordered" evidence="7">
    <location>
        <begin position="135"/>
        <end position="186"/>
    </location>
</feature>
<dbReference type="GO" id="GO:0016020">
    <property type="term" value="C:membrane"/>
    <property type="evidence" value="ECO:0007669"/>
    <property type="project" value="UniProtKB-SubCell"/>
</dbReference>
<dbReference type="PANTHER" id="PTHR16950">
    <property type="entry name" value="ZINC TRANSPORTER SLC39A7 HISTIDINE-RICH MEMBRANE PROTEIN KE4"/>
    <property type="match status" value="1"/>
</dbReference>
<dbReference type="Proteomes" id="UP000735302">
    <property type="component" value="Unassembled WGS sequence"/>
</dbReference>
<feature type="region of interest" description="Disordered" evidence="7">
    <location>
        <begin position="81"/>
        <end position="105"/>
    </location>
</feature>
<sequence length="339" mass="36483">MPHESKKVKPRGSKGTVSALWMKAIGATAIISAAPVFILLFIPLDSADQHQNLLKVLLSFASGGLLGDAFLHLIPHAISPHSHHGDEHGHQHTHSHSPAGGDHSHNHDMGVGLWVLAGIIAFLMVEKFVRFVKGDQGHGHSHGPPKDKKTATEKQNKQTKQQYKEKKSDDEGDGQEKKNQPSTEVHQQASDIKVAGYLNLAADFAHNFTDGLAIGASFLAGQNVGIITTVTIFLHEIPHEIGDFAILIQSGCTKKKAMMLQFSTAIGAMLGTLCSLSMEGIGEAATSWILPFTAGGFIYIATVSVIPELLEDSKVGQSIKEILALLLGVYMMVLIAQYE</sequence>
<feature type="transmembrane region" description="Helical" evidence="8">
    <location>
        <begin position="20"/>
        <end position="44"/>
    </location>
</feature>
<dbReference type="GO" id="GO:0005385">
    <property type="term" value="F:zinc ion transmembrane transporter activity"/>
    <property type="evidence" value="ECO:0007669"/>
    <property type="project" value="TreeGrafter"/>
</dbReference>
<comment type="similarity">
    <text evidence="6">Belongs to the ZIP transporter (TC 2.A.5) family. KE4/Catsup subfamily.</text>
</comment>
<comment type="subcellular location">
    <subcellularLocation>
        <location evidence="1">Membrane</location>
        <topology evidence="1">Multi-pass membrane protein</topology>
    </subcellularLocation>
</comment>
<keyword evidence="10" id="KW-1185">Reference proteome</keyword>